<sequence length="1515" mass="160764">MAGGATGAAHSNYPHTFSAELIRHCEDGCIPPEVFADARALLDDEHRRRYVRINPRCEERVLDAGAEAILRLDAHSTAARMCTSTLLSPEEQRMVTTLHASMRAGATRASSTATDEAVASQGRKRNTRDDAPRAGVLRLGLAALTGLPLESVEPVAWLPCGVFALPWSYAMGSNPLFRDGTLLAMDAASIAAVVALHPRKGDRVLDLCCAPGMKLGLLADAVTRGHGGGTGAQLSVASPALADGLVVGVDVSLSRLYMTRSTLKKQQQQGGTADTQASLPVCLFAGDGCRFSMESAAAALDLTGSAVDAGTGLTKVEKRLLQRQHNVTTTTAGSKRGRPASGAAACLVSHETESSPPPTVVYAPTHIRAIAAAWLHGKACGSQADDALTTSPSRPQPLLFDRVLVDAECSHDGSVAHMQLGAPHANTADTVRNSAPGTCSASSAVSTIRKGRGVDNEYRMHHMNLGIAEGEVGSQTEKAPSASSQPLASSRAESGEHSKKDAPSPSSTSLFALQSKLLDNGYRQLRPGGTLVYATCSYSYVQNEYVVRRFLERANAVNEKVDQCDVCGRPTVNEVQRRATAVLVPAFSYAHEVDGKSVPGVASDDSVAACVRMDSEEQRRDLQRLLDAHVFDYGTRFRGPDSGSGRGNRCNNSPKRGGGTAAGLGRSQGSSKVHVFSRPAQQLSAAQLAHFTHLRGLLRRLSSLRQASSNAVEAASRAAAAHHLLSREGESGSKSPQTRTSTAPVDSLHSELFVVSRVVASPHHHALSAESGAAACGDEVFTGVNHAFHKRINPAGATLRGILKGCAEQNALGAAAASGCIYADVADVFLLAARCSPMTSYHALESGEKAAAPASATCSSCATACSDAGPAAAQAVAIFPCPECWNHLCHVARARLQEERTPLRLFVYAASPAVTVHLFAVAQQRVKMMEAPVDVCIFVKDIADSHDPLDLLEVSLVTYPYGSENIDFKAASSKSSAFPMSEAPFETTPPFTNWGIVLDGDVQQDTVSSGVYCTTQQLRFRRTPRLSDQAGSGASTAAAVTIREANSSNSGHPYHGSVAVLDDWERSAVDLYREIRRHRSEGPQQPRNGAKLCDSTQAGRRLDTSECSSPSPYAALMGTAFPQLLGGPFAPPGQAPASLAGDSTAGTPQLPSSSPLLLQYFLSIGYPLRLPYNTEAAAASHSAALVAVAQETVAWFEDSGVAVESTAPSRIAVPLHRFSVRLFPDVVQQMISAHRMTPATAAAWLLRVYVGLLAPWEAKEYSIQGAITAVHGCENDPLDPGMPPAFCMEGVWRWANAMCTAVYHLQTSARAARETSLHESEKRSSDALSSSGNEKAAPPQGMQSLASERRTDDVGWRLFALTVLQKTTTLILRGCFTTATVDAGNASQDPTSAESLEERDARGGLRQDAVGAQSWSPRTSETVMPPVPTTRVVVEGLACFALLVRLHERFPKQGEMRHDAGGAHARPAAAHLADAAQAMVEKHWEGHAQLAVQQLPHLPTHYHHLVHMMDFVLTH</sequence>
<name>A0A504XW48_LEIDO</name>
<dbReference type="GO" id="GO:0008173">
    <property type="term" value="F:RNA methyltransferase activity"/>
    <property type="evidence" value="ECO:0007669"/>
    <property type="project" value="InterPro"/>
</dbReference>
<dbReference type="SUPFAM" id="SSF53335">
    <property type="entry name" value="S-adenosyl-L-methionine-dependent methyltransferases"/>
    <property type="match status" value="1"/>
</dbReference>
<feature type="region of interest" description="Disordered" evidence="1">
    <location>
        <begin position="1382"/>
        <end position="1423"/>
    </location>
</feature>
<feature type="region of interest" description="Disordered" evidence="1">
    <location>
        <begin position="105"/>
        <end position="129"/>
    </location>
</feature>
<accession>A0A504XW48</accession>
<dbReference type="VEuPathDB" id="TriTrypDB:LdBPK_292120.1"/>
<proteinExistence type="predicted"/>
<feature type="compositionally biased region" description="Basic and acidic residues" evidence="1">
    <location>
        <begin position="1396"/>
        <end position="1405"/>
    </location>
</feature>
<feature type="region of interest" description="Disordered" evidence="1">
    <location>
        <begin position="1077"/>
        <end position="1109"/>
    </location>
</feature>
<dbReference type="Pfam" id="PF01189">
    <property type="entry name" value="Methyltr_RsmB-F"/>
    <property type="match status" value="1"/>
</dbReference>
<dbReference type="VEuPathDB" id="TriTrypDB:LdBPK_292110.1"/>
<dbReference type="GO" id="GO:0001510">
    <property type="term" value="P:RNA methylation"/>
    <property type="evidence" value="ECO:0007669"/>
    <property type="project" value="InterPro"/>
</dbReference>
<evidence type="ECO:0000259" key="2">
    <source>
        <dbReference type="Pfam" id="PF01189"/>
    </source>
</evidence>
<feature type="region of interest" description="Disordered" evidence="1">
    <location>
        <begin position="637"/>
        <end position="671"/>
    </location>
</feature>
<feature type="compositionally biased region" description="Low complexity" evidence="1">
    <location>
        <begin position="479"/>
        <end position="492"/>
    </location>
</feature>
<dbReference type="VEuPathDB" id="TriTrypDB:LDHU3_29.3030"/>
<evidence type="ECO:0000256" key="1">
    <source>
        <dbReference type="SAM" id="MobiDB-lite"/>
    </source>
</evidence>
<feature type="compositionally biased region" description="Basic and acidic residues" evidence="1">
    <location>
        <begin position="493"/>
        <end position="502"/>
    </location>
</feature>
<evidence type="ECO:0000313" key="3">
    <source>
        <dbReference type="EMBL" id="TPP52836.1"/>
    </source>
</evidence>
<comment type="caution">
    <text evidence="3">The sequence shown here is derived from an EMBL/GenBank/DDBJ whole genome shotgun (WGS) entry which is preliminary data.</text>
</comment>
<dbReference type="InterPro" id="IPR029063">
    <property type="entry name" value="SAM-dependent_MTases_sf"/>
</dbReference>
<dbReference type="VEuPathDB" id="TriTrypDB:LDHU3_29.3010"/>
<dbReference type="InterPro" id="IPR049560">
    <property type="entry name" value="MeTrfase_RsmB-F_NOP2_cat"/>
</dbReference>
<reference evidence="4" key="1">
    <citation type="submission" date="2019-02" db="EMBL/GenBank/DDBJ databases">
        <title>FDA dAtabase for Regulatory Grade micrObial Sequences (FDA-ARGOS): Supporting development and validation of Infectious Disease Dx tests.</title>
        <authorList>
            <person name="Duncan R."/>
            <person name="Fisher C."/>
            <person name="Tallon L."/>
            <person name="Sadzewicz L."/>
            <person name="Sengamalay N."/>
            <person name="Ott S."/>
            <person name="Godinez A."/>
            <person name="Nagaraj S."/>
            <person name="Vavikolanu K."/>
            <person name="Nadendla S."/>
            <person name="Aluvathingal J."/>
            <person name="Sichtig H."/>
        </authorList>
    </citation>
    <scope>NUCLEOTIDE SEQUENCE [LARGE SCALE GENOMIC DNA]</scope>
    <source>
        <strain evidence="4">FDAARGOS_361</strain>
    </source>
</reference>
<evidence type="ECO:0000313" key="4">
    <source>
        <dbReference type="Proteomes" id="UP000318447"/>
    </source>
</evidence>
<dbReference type="Gene3D" id="3.40.50.150">
    <property type="entry name" value="Vaccinia Virus protein VP39"/>
    <property type="match status" value="1"/>
</dbReference>
<feature type="compositionally biased region" description="Basic and acidic residues" evidence="1">
    <location>
        <begin position="1314"/>
        <end position="1325"/>
    </location>
</feature>
<dbReference type="Proteomes" id="UP000318447">
    <property type="component" value="Unassembled WGS sequence"/>
</dbReference>
<dbReference type="EMBL" id="RHLC01000014">
    <property type="protein sequence ID" value="TPP52836.1"/>
    <property type="molecule type" value="Genomic_DNA"/>
</dbReference>
<feature type="domain" description="SAM-dependent methyltransferase RsmB-F/NOP2-type catalytic core" evidence="2">
    <location>
        <begin position="510"/>
        <end position="558"/>
    </location>
</feature>
<dbReference type="PANTHER" id="PTHR22807">
    <property type="entry name" value="NOP2 YEAST -RELATED NOL1/NOP2/FMU SUN DOMAIN-CONTAINING"/>
    <property type="match status" value="1"/>
</dbReference>
<dbReference type="VEuPathDB" id="TriTrypDB:LdCL_290027000"/>
<feature type="region of interest" description="Disordered" evidence="1">
    <location>
        <begin position="472"/>
        <end position="508"/>
    </location>
</feature>
<organism evidence="3 4">
    <name type="scientific">Leishmania donovani</name>
    <dbReference type="NCBI Taxonomy" id="5661"/>
    <lineage>
        <taxon>Eukaryota</taxon>
        <taxon>Discoba</taxon>
        <taxon>Euglenozoa</taxon>
        <taxon>Kinetoplastea</taxon>
        <taxon>Metakinetoplastina</taxon>
        <taxon>Trypanosomatida</taxon>
        <taxon>Trypanosomatidae</taxon>
        <taxon>Leishmaniinae</taxon>
        <taxon>Leishmania</taxon>
    </lineage>
</organism>
<gene>
    <name evidence="3" type="ORF">CGC21_28555</name>
</gene>
<dbReference type="PANTHER" id="PTHR22807:SF16">
    <property type="entry name" value="SAM-DEPENDENT MTASE RSMB_NOP-TYPE DOMAIN-CONTAINING PROTEIN"/>
    <property type="match status" value="1"/>
</dbReference>
<feature type="region of interest" description="Disordered" evidence="1">
    <location>
        <begin position="1314"/>
        <end position="1348"/>
    </location>
</feature>
<protein>
    <submittedName>
        <fullName evidence="3">NOL1/NOP2/sun family protein</fullName>
    </submittedName>
</protein>
<feature type="compositionally biased region" description="Low complexity" evidence="1">
    <location>
        <begin position="105"/>
        <end position="114"/>
    </location>
</feature>
<dbReference type="VEuPathDB" id="TriTrypDB:LdCL_290027200"/>
<dbReference type="InterPro" id="IPR023267">
    <property type="entry name" value="RCMT"/>
</dbReference>
<feature type="compositionally biased region" description="Polar residues" evidence="1">
    <location>
        <begin position="1382"/>
        <end position="1394"/>
    </location>
</feature>